<dbReference type="Pfam" id="PF00392">
    <property type="entry name" value="GntR"/>
    <property type="match status" value="1"/>
</dbReference>
<sequence>MQPIDHPKSLLEVTAEKIRDAIISGELPLGSKLSEQRLADALGVSRSPVRDALAALQSEGLVTISPKRGTFVFTPDLRIVDELCEHRAIIETAALRLGIERNHDGLMLGLERSCAAMQRAVDANDTLGYTLGDYHFHNAIVESPGNRSIVRTYDSMMSPLKALRTHLFIFMKEKAARSMSEHISIIEACRVKDTGLAVSCLGEHIGHLADAYRAKISCEEPGKEMRAVEHM</sequence>
<keyword evidence="3" id="KW-0804">Transcription</keyword>
<evidence type="ECO:0000313" key="5">
    <source>
        <dbReference type="EMBL" id="MCX2720844.1"/>
    </source>
</evidence>
<dbReference type="PROSITE" id="PS50949">
    <property type="entry name" value="HTH_GNTR"/>
    <property type="match status" value="1"/>
</dbReference>
<reference evidence="5 6" key="1">
    <citation type="journal article" date="2016" name="Int. J. Syst. Evol. Microbiol.">
        <title>Labrenzia salina sp. nov., isolated from the rhizosphere of the halophyte Arthrocnemum macrostachyum.</title>
        <authorList>
            <person name="Camacho M."/>
            <person name="Redondo-Gomez S."/>
            <person name="Rodriguez-Llorente I."/>
            <person name="Rohde M."/>
            <person name="Sproer C."/>
            <person name="Schumann P."/>
            <person name="Klenk H.P."/>
            <person name="Montero-Calasanz M.D.C."/>
        </authorList>
    </citation>
    <scope>NUCLEOTIDE SEQUENCE [LARGE SCALE GENOMIC DNA]</scope>
    <source>
        <strain evidence="5 6">DSM 29163</strain>
    </source>
</reference>
<organism evidence="5 6">
    <name type="scientific">Roseibium salinum</name>
    <dbReference type="NCBI Taxonomy" id="1604349"/>
    <lineage>
        <taxon>Bacteria</taxon>
        <taxon>Pseudomonadati</taxon>
        <taxon>Pseudomonadota</taxon>
        <taxon>Alphaproteobacteria</taxon>
        <taxon>Hyphomicrobiales</taxon>
        <taxon>Stappiaceae</taxon>
        <taxon>Roseibium</taxon>
    </lineage>
</organism>
<dbReference type="InterPro" id="IPR036390">
    <property type="entry name" value="WH_DNA-bd_sf"/>
</dbReference>
<dbReference type="RefSeq" id="WP_265960543.1">
    <property type="nucleotide sequence ID" value="NZ_JAPEVI010000001.1"/>
</dbReference>
<accession>A0ABT3QVA0</accession>
<comment type="caution">
    <text evidence="5">The sequence shown here is derived from an EMBL/GenBank/DDBJ whole genome shotgun (WGS) entry which is preliminary data.</text>
</comment>
<name>A0ABT3QVA0_9HYPH</name>
<gene>
    <name evidence="5" type="ORF">ON753_00245</name>
</gene>
<dbReference type="SUPFAM" id="SSF46785">
    <property type="entry name" value="Winged helix' DNA-binding domain"/>
    <property type="match status" value="1"/>
</dbReference>
<keyword evidence="1" id="KW-0805">Transcription regulation</keyword>
<dbReference type="InterPro" id="IPR036388">
    <property type="entry name" value="WH-like_DNA-bd_sf"/>
</dbReference>
<protein>
    <submittedName>
        <fullName evidence="5">GntR family transcriptional regulator</fullName>
    </submittedName>
</protein>
<evidence type="ECO:0000256" key="1">
    <source>
        <dbReference type="ARBA" id="ARBA00023015"/>
    </source>
</evidence>
<dbReference type="Pfam" id="PF07729">
    <property type="entry name" value="FCD"/>
    <property type="match status" value="1"/>
</dbReference>
<dbReference type="Gene3D" id="1.10.10.10">
    <property type="entry name" value="Winged helix-like DNA-binding domain superfamily/Winged helix DNA-binding domain"/>
    <property type="match status" value="1"/>
</dbReference>
<dbReference type="SUPFAM" id="SSF48008">
    <property type="entry name" value="GntR ligand-binding domain-like"/>
    <property type="match status" value="1"/>
</dbReference>
<dbReference type="PANTHER" id="PTHR43537:SF50">
    <property type="entry name" value="TRANSCRIPTIONAL REGULATORY PROTEIN"/>
    <property type="match status" value="1"/>
</dbReference>
<dbReference type="EMBL" id="JAPEVI010000001">
    <property type="protein sequence ID" value="MCX2720844.1"/>
    <property type="molecule type" value="Genomic_DNA"/>
</dbReference>
<dbReference type="InterPro" id="IPR011711">
    <property type="entry name" value="GntR_C"/>
</dbReference>
<evidence type="ECO:0000313" key="6">
    <source>
        <dbReference type="Proteomes" id="UP001300261"/>
    </source>
</evidence>
<dbReference type="SMART" id="SM00345">
    <property type="entry name" value="HTH_GNTR"/>
    <property type="match status" value="1"/>
</dbReference>
<evidence type="ECO:0000256" key="2">
    <source>
        <dbReference type="ARBA" id="ARBA00023125"/>
    </source>
</evidence>
<proteinExistence type="predicted"/>
<dbReference type="SMART" id="SM00895">
    <property type="entry name" value="FCD"/>
    <property type="match status" value="1"/>
</dbReference>
<dbReference type="InterPro" id="IPR000524">
    <property type="entry name" value="Tscrpt_reg_HTH_GntR"/>
</dbReference>
<evidence type="ECO:0000256" key="3">
    <source>
        <dbReference type="ARBA" id="ARBA00023163"/>
    </source>
</evidence>
<dbReference type="PANTHER" id="PTHR43537">
    <property type="entry name" value="TRANSCRIPTIONAL REGULATOR, GNTR FAMILY"/>
    <property type="match status" value="1"/>
</dbReference>
<feature type="domain" description="HTH gntR-type" evidence="4">
    <location>
        <begin position="8"/>
        <end position="75"/>
    </location>
</feature>
<evidence type="ECO:0000259" key="4">
    <source>
        <dbReference type="PROSITE" id="PS50949"/>
    </source>
</evidence>
<dbReference type="InterPro" id="IPR008920">
    <property type="entry name" value="TF_FadR/GntR_C"/>
</dbReference>
<dbReference type="Gene3D" id="1.20.120.530">
    <property type="entry name" value="GntR ligand-binding domain-like"/>
    <property type="match status" value="1"/>
</dbReference>
<keyword evidence="6" id="KW-1185">Reference proteome</keyword>
<keyword evidence="2" id="KW-0238">DNA-binding</keyword>
<dbReference type="Proteomes" id="UP001300261">
    <property type="component" value="Unassembled WGS sequence"/>
</dbReference>
<dbReference type="PRINTS" id="PR00035">
    <property type="entry name" value="HTHGNTR"/>
</dbReference>
<dbReference type="CDD" id="cd07377">
    <property type="entry name" value="WHTH_GntR"/>
    <property type="match status" value="1"/>
</dbReference>